<accession>A0A2H1EER8</accession>
<sequence length="46" mass="5378">MNQRLSIRSNKLLVSRLKGKRIVSYQDAEGHENIQEDQATRNITYC</sequence>
<keyword evidence="2" id="KW-1185">Reference proteome</keyword>
<dbReference type="AlphaFoldDB" id="A0A2H1EER8"/>
<proteinExistence type="predicted"/>
<gene>
    <name evidence="1" type="ORF">NSIN_10215</name>
</gene>
<evidence type="ECO:0000313" key="2">
    <source>
        <dbReference type="Proteomes" id="UP000232412"/>
    </source>
</evidence>
<evidence type="ECO:0000313" key="1">
    <source>
        <dbReference type="EMBL" id="SHO42899.1"/>
    </source>
</evidence>
<dbReference type="EMBL" id="FRFC01000001">
    <property type="protein sequence ID" value="SHO42899.1"/>
    <property type="molecule type" value="Genomic_DNA"/>
</dbReference>
<organism evidence="1 2">
    <name type="scientific">Nitrosotalea sinensis</name>
    <dbReference type="NCBI Taxonomy" id="1499975"/>
    <lineage>
        <taxon>Archaea</taxon>
        <taxon>Nitrososphaerota</taxon>
        <taxon>Nitrososphaeria</taxon>
        <taxon>Nitrosotaleales</taxon>
        <taxon>Nitrosotaleaceae</taxon>
        <taxon>Nitrosotalea</taxon>
    </lineage>
</organism>
<protein>
    <submittedName>
        <fullName evidence="1">Uncharacterized protein</fullName>
    </submittedName>
</protein>
<reference evidence="2" key="1">
    <citation type="submission" date="2016-12" db="EMBL/GenBank/DDBJ databases">
        <authorList>
            <person name="Herbold C."/>
        </authorList>
    </citation>
    <scope>NUCLEOTIDE SEQUENCE [LARGE SCALE GENOMIC DNA]</scope>
</reference>
<name>A0A2H1EER8_9ARCH</name>
<dbReference type="Proteomes" id="UP000232412">
    <property type="component" value="Unassembled WGS sequence"/>
</dbReference>